<dbReference type="Pfam" id="PF13590">
    <property type="entry name" value="DUF4136"/>
    <property type="match status" value="1"/>
</dbReference>
<dbReference type="RefSeq" id="WP_200105989.1">
    <property type="nucleotide sequence ID" value="NZ_JAEHFV010000003.1"/>
</dbReference>
<dbReference type="InterPro" id="IPR025411">
    <property type="entry name" value="DUF4136"/>
</dbReference>
<protein>
    <submittedName>
        <fullName evidence="3">DUF4136 domain-containing protein</fullName>
    </submittedName>
</protein>
<dbReference type="Gene3D" id="3.30.160.670">
    <property type="match status" value="1"/>
</dbReference>
<keyword evidence="4" id="KW-1185">Reference proteome</keyword>
<dbReference type="AlphaFoldDB" id="A0A934UJV8"/>
<evidence type="ECO:0000313" key="4">
    <source>
        <dbReference type="Proteomes" id="UP000609172"/>
    </source>
</evidence>
<feature type="signal peptide" evidence="1">
    <location>
        <begin position="1"/>
        <end position="21"/>
    </location>
</feature>
<sequence>MKTFKLFSVFFVMLLASCSSISVYSDYDKSVNFSQFKTYAFYKPGVDKVEISDLDKKRILHAIENQMAAKGFTKSDNPDLLVNIFTKTREEVNVNQFSAGWGYGWGYGWNPYMMYGWPSTSVSTSTQGTLFIDFVDAKKKELVWQGEGIGELTRNIDKKDEKIADFVAQILAQYPPQVSKK</sequence>
<feature type="domain" description="DUF4136" evidence="2">
    <location>
        <begin position="23"/>
        <end position="176"/>
    </location>
</feature>
<dbReference type="EMBL" id="JAEHFV010000003">
    <property type="protein sequence ID" value="MBK0369959.1"/>
    <property type="molecule type" value="Genomic_DNA"/>
</dbReference>
<evidence type="ECO:0000256" key="1">
    <source>
        <dbReference type="SAM" id="SignalP"/>
    </source>
</evidence>
<keyword evidence="1" id="KW-0732">Signal</keyword>
<name>A0A934UJV8_9FLAO</name>
<gene>
    <name evidence="3" type="ORF">I5M07_08905</name>
</gene>
<reference evidence="3" key="1">
    <citation type="submission" date="2020-12" db="EMBL/GenBank/DDBJ databases">
        <title>Bacterial novel species Flavobacterium sp. SE-1-e isolated from soil.</title>
        <authorList>
            <person name="Jung H.-Y."/>
        </authorList>
    </citation>
    <scope>NUCLEOTIDE SEQUENCE</scope>
    <source>
        <strain evidence="3">SE-1-e</strain>
    </source>
</reference>
<dbReference type="PROSITE" id="PS51257">
    <property type="entry name" value="PROKAR_LIPOPROTEIN"/>
    <property type="match status" value="1"/>
</dbReference>
<dbReference type="Proteomes" id="UP000609172">
    <property type="component" value="Unassembled WGS sequence"/>
</dbReference>
<evidence type="ECO:0000313" key="3">
    <source>
        <dbReference type="EMBL" id="MBK0369959.1"/>
    </source>
</evidence>
<organism evidence="3 4">
    <name type="scientific">Flavobacterium agrisoli</name>
    <dbReference type="NCBI Taxonomy" id="2793066"/>
    <lineage>
        <taxon>Bacteria</taxon>
        <taxon>Pseudomonadati</taxon>
        <taxon>Bacteroidota</taxon>
        <taxon>Flavobacteriia</taxon>
        <taxon>Flavobacteriales</taxon>
        <taxon>Flavobacteriaceae</taxon>
        <taxon>Flavobacterium</taxon>
    </lineage>
</organism>
<feature type="chain" id="PRO_5036703691" evidence="1">
    <location>
        <begin position="22"/>
        <end position="181"/>
    </location>
</feature>
<comment type="caution">
    <text evidence="3">The sequence shown here is derived from an EMBL/GenBank/DDBJ whole genome shotgun (WGS) entry which is preliminary data.</text>
</comment>
<proteinExistence type="predicted"/>
<evidence type="ECO:0000259" key="2">
    <source>
        <dbReference type="Pfam" id="PF13590"/>
    </source>
</evidence>
<accession>A0A934UJV8</accession>